<organism evidence="3 4">
    <name type="scientific">Periconia macrospinosa</name>
    <dbReference type="NCBI Taxonomy" id="97972"/>
    <lineage>
        <taxon>Eukaryota</taxon>
        <taxon>Fungi</taxon>
        <taxon>Dikarya</taxon>
        <taxon>Ascomycota</taxon>
        <taxon>Pezizomycotina</taxon>
        <taxon>Dothideomycetes</taxon>
        <taxon>Pleosporomycetidae</taxon>
        <taxon>Pleosporales</taxon>
        <taxon>Massarineae</taxon>
        <taxon>Periconiaceae</taxon>
        <taxon>Periconia</taxon>
    </lineage>
</organism>
<evidence type="ECO:0000256" key="1">
    <source>
        <dbReference type="ARBA" id="ARBA00022801"/>
    </source>
</evidence>
<keyword evidence="4" id="KW-1185">Reference proteome</keyword>
<keyword evidence="1 3" id="KW-0378">Hydrolase</keyword>
<evidence type="ECO:0000259" key="2">
    <source>
        <dbReference type="Pfam" id="PF07859"/>
    </source>
</evidence>
<gene>
    <name evidence="3" type="ORF">DM02DRAFT_619874</name>
</gene>
<sequence length="317" mass="34817">MDLRSDPRMDQHVLEAMAAFGLNKYAADLPYLINLEIGILGFYKMVPNELPDDDKRGKVDYTGAEGPLPCIAYIHGGGMVVISTYNRVQKMWCEELALTGLMWCEELALTGLVVIAIDFRNAYTEKKLNPFPAGLNDCSSGVAWIDAHRKELGITKIVLEGESGGGNLCCATMLKAKRDCKLSMIDGVYTLDEDKRLAELPSLVECDGYFLSCQQMDVLAGFYDPTGGNADNPLAWPLNASNEDMAGLPPHVISVNELDPLRDEGRAYFQKLLHAGVKAVGRVNLGIPHGAEFILRQTIPHTYKVTVADIKQFAYGV</sequence>
<dbReference type="Pfam" id="PF07859">
    <property type="entry name" value="Abhydrolase_3"/>
    <property type="match status" value="1"/>
</dbReference>
<dbReference type="PANTHER" id="PTHR48081:SF8">
    <property type="entry name" value="ALPHA_BETA HYDROLASE FOLD-3 DOMAIN-CONTAINING PROTEIN-RELATED"/>
    <property type="match status" value="1"/>
</dbReference>
<reference evidence="3 4" key="1">
    <citation type="journal article" date="2018" name="Sci. Rep.">
        <title>Comparative genomics provides insights into the lifestyle and reveals functional heterogeneity of dark septate endophytic fungi.</title>
        <authorList>
            <person name="Knapp D.G."/>
            <person name="Nemeth J.B."/>
            <person name="Barry K."/>
            <person name="Hainaut M."/>
            <person name="Henrissat B."/>
            <person name="Johnson J."/>
            <person name="Kuo A."/>
            <person name="Lim J.H.P."/>
            <person name="Lipzen A."/>
            <person name="Nolan M."/>
            <person name="Ohm R.A."/>
            <person name="Tamas L."/>
            <person name="Grigoriev I.V."/>
            <person name="Spatafora J.W."/>
            <person name="Nagy L.G."/>
            <person name="Kovacs G.M."/>
        </authorList>
    </citation>
    <scope>NUCLEOTIDE SEQUENCE [LARGE SCALE GENOMIC DNA]</scope>
    <source>
        <strain evidence="3 4">DSE2036</strain>
    </source>
</reference>
<evidence type="ECO:0000313" key="4">
    <source>
        <dbReference type="Proteomes" id="UP000244855"/>
    </source>
</evidence>
<dbReference type="AlphaFoldDB" id="A0A2V1D3H8"/>
<dbReference type="GO" id="GO:0016787">
    <property type="term" value="F:hydrolase activity"/>
    <property type="evidence" value="ECO:0007669"/>
    <property type="project" value="UniProtKB-KW"/>
</dbReference>
<accession>A0A2V1D3H8</accession>
<dbReference type="PANTHER" id="PTHR48081">
    <property type="entry name" value="AB HYDROLASE SUPERFAMILY PROTEIN C4A8.06C"/>
    <property type="match status" value="1"/>
</dbReference>
<protein>
    <submittedName>
        <fullName evidence="3">Alpha/beta-hydrolase</fullName>
    </submittedName>
</protein>
<name>A0A2V1D3H8_9PLEO</name>
<feature type="domain" description="Alpha/beta hydrolase fold-3" evidence="2">
    <location>
        <begin position="72"/>
        <end position="290"/>
    </location>
</feature>
<proteinExistence type="predicted"/>
<dbReference type="SUPFAM" id="SSF53474">
    <property type="entry name" value="alpha/beta-Hydrolases"/>
    <property type="match status" value="1"/>
</dbReference>
<dbReference type="STRING" id="97972.A0A2V1D3H8"/>
<dbReference type="EMBL" id="KZ805668">
    <property type="protein sequence ID" value="PVH92568.1"/>
    <property type="molecule type" value="Genomic_DNA"/>
</dbReference>
<dbReference type="OrthoDB" id="408631at2759"/>
<dbReference type="InterPro" id="IPR013094">
    <property type="entry name" value="AB_hydrolase_3"/>
</dbReference>
<evidence type="ECO:0000313" key="3">
    <source>
        <dbReference type="EMBL" id="PVH92568.1"/>
    </source>
</evidence>
<dbReference type="InterPro" id="IPR029058">
    <property type="entry name" value="AB_hydrolase_fold"/>
</dbReference>
<dbReference type="Proteomes" id="UP000244855">
    <property type="component" value="Unassembled WGS sequence"/>
</dbReference>
<dbReference type="InterPro" id="IPR050300">
    <property type="entry name" value="GDXG_lipolytic_enzyme"/>
</dbReference>
<dbReference type="Gene3D" id="3.40.50.1820">
    <property type="entry name" value="alpha/beta hydrolase"/>
    <property type="match status" value="1"/>
</dbReference>